<reference evidence="1 2" key="1">
    <citation type="submission" date="2023-06" db="EMBL/GenBank/DDBJ databases">
        <title>Alteromonas sp. ASW11-36 isolated from intertidal sand.</title>
        <authorList>
            <person name="Li Y."/>
        </authorList>
    </citation>
    <scope>NUCLEOTIDE SEQUENCE [LARGE SCALE GENOMIC DNA]</scope>
    <source>
        <strain evidence="1 2">ASW11-36</strain>
    </source>
</reference>
<keyword evidence="2" id="KW-1185">Reference proteome</keyword>
<name>A0ABT7SYP2_9ALTE</name>
<evidence type="ECO:0000313" key="1">
    <source>
        <dbReference type="EMBL" id="MDM7861311.1"/>
    </source>
</evidence>
<comment type="caution">
    <text evidence="1">The sequence shown here is derived from an EMBL/GenBank/DDBJ whole genome shotgun (WGS) entry which is preliminary data.</text>
</comment>
<dbReference type="Proteomes" id="UP001234343">
    <property type="component" value="Unassembled WGS sequence"/>
</dbReference>
<gene>
    <name evidence="1" type="ORF">QTP81_11960</name>
</gene>
<dbReference type="RefSeq" id="WP_289365753.1">
    <property type="nucleotide sequence ID" value="NZ_JAUCBP010000010.1"/>
</dbReference>
<organism evidence="1 2">
    <name type="scientific">Alteromonas arenosi</name>
    <dbReference type="NCBI Taxonomy" id="3055817"/>
    <lineage>
        <taxon>Bacteria</taxon>
        <taxon>Pseudomonadati</taxon>
        <taxon>Pseudomonadota</taxon>
        <taxon>Gammaproteobacteria</taxon>
        <taxon>Alteromonadales</taxon>
        <taxon>Alteromonadaceae</taxon>
        <taxon>Alteromonas/Salinimonas group</taxon>
        <taxon>Alteromonas</taxon>
    </lineage>
</organism>
<dbReference type="PROSITE" id="PS51257">
    <property type="entry name" value="PROKAR_LIPOPROTEIN"/>
    <property type="match status" value="1"/>
</dbReference>
<protein>
    <submittedName>
        <fullName evidence="1">Uncharacterized protein</fullName>
    </submittedName>
</protein>
<proteinExistence type="predicted"/>
<evidence type="ECO:0000313" key="2">
    <source>
        <dbReference type="Proteomes" id="UP001234343"/>
    </source>
</evidence>
<sequence>MRSFFIMLVLTSIVSLQGCTTGELRALNDALAAQNGTPVYYPNQYDTSYVGDIEWTTGVWNGEGYQSIANTSRDYCKVRVRYEDDSYDFFYLDPGESTGDMYMSIYNQAEYMDTLCNTTRRVFNESF</sequence>
<dbReference type="EMBL" id="JAUCBP010000010">
    <property type="protein sequence ID" value="MDM7861311.1"/>
    <property type="molecule type" value="Genomic_DNA"/>
</dbReference>
<accession>A0ABT7SYP2</accession>